<dbReference type="EMBL" id="KB308694">
    <property type="protein sequence ID" value="ELT96995.1"/>
    <property type="molecule type" value="Genomic_DNA"/>
</dbReference>
<feature type="transmembrane region" description="Helical" evidence="2">
    <location>
        <begin position="16"/>
        <end position="40"/>
    </location>
</feature>
<keyword evidence="2" id="KW-0472">Membrane</keyword>
<organism evidence="3">
    <name type="scientific">Capitella teleta</name>
    <name type="common">Polychaete worm</name>
    <dbReference type="NCBI Taxonomy" id="283909"/>
    <lineage>
        <taxon>Eukaryota</taxon>
        <taxon>Metazoa</taxon>
        <taxon>Spiralia</taxon>
        <taxon>Lophotrochozoa</taxon>
        <taxon>Annelida</taxon>
        <taxon>Polychaeta</taxon>
        <taxon>Sedentaria</taxon>
        <taxon>Scolecida</taxon>
        <taxon>Capitellidae</taxon>
        <taxon>Capitella</taxon>
    </lineage>
</organism>
<evidence type="ECO:0000256" key="1">
    <source>
        <dbReference type="SAM" id="MobiDB-lite"/>
    </source>
</evidence>
<protein>
    <submittedName>
        <fullName evidence="3 4">Uncharacterized protein</fullName>
    </submittedName>
</protein>
<evidence type="ECO:0000256" key="2">
    <source>
        <dbReference type="SAM" id="Phobius"/>
    </source>
</evidence>
<keyword evidence="2" id="KW-0812">Transmembrane</keyword>
<proteinExistence type="predicted"/>
<dbReference type="EMBL" id="AMQN01011108">
    <property type="status" value="NOT_ANNOTATED_CDS"/>
    <property type="molecule type" value="Genomic_DNA"/>
</dbReference>
<evidence type="ECO:0000313" key="5">
    <source>
        <dbReference type="Proteomes" id="UP000014760"/>
    </source>
</evidence>
<accession>R7U1C9</accession>
<dbReference type="EnsemblMetazoa" id="CapteT223455">
    <property type="protein sequence ID" value="CapteP223455"/>
    <property type="gene ID" value="CapteG223455"/>
</dbReference>
<dbReference type="AlphaFoldDB" id="R7U1C9"/>
<dbReference type="STRING" id="283909.R7U1C9"/>
<feature type="region of interest" description="Disordered" evidence="1">
    <location>
        <begin position="133"/>
        <end position="230"/>
    </location>
</feature>
<evidence type="ECO:0000313" key="3">
    <source>
        <dbReference type="EMBL" id="ELT96995.1"/>
    </source>
</evidence>
<feature type="compositionally biased region" description="Low complexity" evidence="1">
    <location>
        <begin position="171"/>
        <end position="182"/>
    </location>
</feature>
<dbReference type="Proteomes" id="UP000014760">
    <property type="component" value="Unassembled WGS sequence"/>
</dbReference>
<feature type="compositionally biased region" description="Basic and acidic residues" evidence="1">
    <location>
        <begin position="160"/>
        <end position="170"/>
    </location>
</feature>
<feature type="compositionally biased region" description="Polar residues" evidence="1">
    <location>
        <begin position="61"/>
        <end position="96"/>
    </location>
</feature>
<gene>
    <name evidence="3" type="ORF">CAPTEDRAFT_223455</name>
</gene>
<reference evidence="4" key="3">
    <citation type="submission" date="2015-06" db="UniProtKB">
        <authorList>
            <consortium name="EnsemblMetazoa"/>
        </authorList>
    </citation>
    <scope>IDENTIFICATION</scope>
</reference>
<name>R7U1C9_CAPTE</name>
<sequence>MHLYDWSLEEDLPVETIIIVACVCGGIVVILSIVLIVLCCRRYQAKKEYEKAEANQRMQPVLSPSSGMQNRNKQVSGIDNQGMDTSDGVFSTSSSVAPHGSTEDSELPCFDGLAFLPADYPVYSKPHVNGYLPNGYPAQTPNGHRPNGAPPPPPSYDDVADPRSLNRENSNRNSSKLNNKNLIHMQNMRQHDRSQSPVMRPEDPYSRDRGGESGVSTPDPSKPKKAWRLSQGPRPEIFKLVNSGMRYDYTDYWYPVNHNAPQQHYTSLVLPGRPTSLNSEHFHESTHCSLPNPVITSARCDICGATSQELCAPYQTSKCQCQAVYLPSGTSKLDPCTLNNLNRSGSLPREHRLTTTFGPGQQNISHEEIVTSFIESESSVDASPKIPIVEDEDGSFYFKIDPKFIDAIVPPKKRAARHKKRRSVQNISIIDAYDESGFNVNCRSFEYDDVISPSCLSFAVANSDESPLDNWSMASANQSSASNSKYNTIKSSRSDRHVHFEDDAVDYSSPIQFPVKNKFLVEKYLNDGAVYDDGRPETPLSETDNEFAEKLNQKLREQLHFAKQGIPRERFLTIETLKTLQETQKRLVEVEKRNIQEKAPDLKPVFF</sequence>
<feature type="region of interest" description="Disordered" evidence="1">
    <location>
        <begin position="61"/>
        <end position="103"/>
    </location>
</feature>
<keyword evidence="2" id="KW-1133">Transmembrane helix</keyword>
<dbReference type="HOGENOM" id="CLU_449966_0_0_1"/>
<keyword evidence="5" id="KW-1185">Reference proteome</keyword>
<reference evidence="3 5" key="2">
    <citation type="journal article" date="2013" name="Nature">
        <title>Insights into bilaterian evolution from three spiralian genomes.</title>
        <authorList>
            <person name="Simakov O."/>
            <person name="Marletaz F."/>
            <person name="Cho S.J."/>
            <person name="Edsinger-Gonzales E."/>
            <person name="Havlak P."/>
            <person name="Hellsten U."/>
            <person name="Kuo D.H."/>
            <person name="Larsson T."/>
            <person name="Lv J."/>
            <person name="Arendt D."/>
            <person name="Savage R."/>
            <person name="Osoegawa K."/>
            <person name="de Jong P."/>
            <person name="Grimwood J."/>
            <person name="Chapman J.A."/>
            <person name="Shapiro H."/>
            <person name="Aerts A."/>
            <person name="Otillar R.P."/>
            <person name="Terry A.Y."/>
            <person name="Boore J.L."/>
            <person name="Grigoriev I.V."/>
            <person name="Lindberg D.R."/>
            <person name="Seaver E.C."/>
            <person name="Weisblat D.A."/>
            <person name="Putnam N.H."/>
            <person name="Rokhsar D.S."/>
        </authorList>
    </citation>
    <scope>NUCLEOTIDE SEQUENCE</scope>
    <source>
        <strain evidence="3 5">I ESC-2004</strain>
    </source>
</reference>
<feature type="compositionally biased region" description="Basic and acidic residues" evidence="1">
    <location>
        <begin position="189"/>
        <end position="211"/>
    </location>
</feature>
<evidence type="ECO:0000313" key="4">
    <source>
        <dbReference type="EnsemblMetazoa" id="CapteP223455"/>
    </source>
</evidence>
<reference evidence="5" key="1">
    <citation type="submission" date="2012-12" db="EMBL/GenBank/DDBJ databases">
        <authorList>
            <person name="Hellsten U."/>
            <person name="Grimwood J."/>
            <person name="Chapman J.A."/>
            <person name="Shapiro H."/>
            <person name="Aerts A."/>
            <person name="Otillar R.P."/>
            <person name="Terry A.Y."/>
            <person name="Boore J.L."/>
            <person name="Simakov O."/>
            <person name="Marletaz F."/>
            <person name="Cho S.-J."/>
            <person name="Edsinger-Gonzales E."/>
            <person name="Havlak P."/>
            <person name="Kuo D.-H."/>
            <person name="Larsson T."/>
            <person name="Lv J."/>
            <person name="Arendt D."/>
            <person name="Savage R."/>
            <person name="Osoegawa K."/>
            <person name="de Jong P."/>
            <person name="Lindberg D.R."/>
            <person name="Seaver E.C."/>
            <person name="Weisblat D.A."/>
            <person name="Putnam N.H."/>
            <person name="Grigoriev I.V."/>
            <person name="Rokhsar D.S."/>
        </authorList>
    </citation>
    <scope>NUCLEOTIDE SEQUENCE</scope>
    <source>
        <strain evidence="5">I ESC-2004</strain>
    </source>
</reference>